<evidence type="ECO:0000313" key="5">
    <source>
        <dbReference type="EMBL" id="ROR37590.1"/>
    </source>
</evidence>
<dbReference type="Gene3D" id="2.60.120.200">
    <property type="match status" value="1"/>
</dbReference>
<organism evidence="5 6">
    <name type="scientific">Kitasatospora cineracea</name>
    <dbReference type="NCBI Taxonomy" id="88074"/>
    <lineage>
        <taxon>Bacteria</taxon>
        <taxon>Bacillati</taxon>
        <taxon>Actinomycetota</taxon>
        <taxon>Actinomycetes</taxon>
        <taxon>Kitasatosporales</taxon>
        <taxon>Streptomycetaceae</taxon>
        <taxon>Kitasatospora</taxon>
    </lineage>
</organism>
<proteinExistence type="inferred from homology"/>
<name>A0A8G1X986_9ACTN</name>
<reference evidence="5 6" key="1">
    <citation type="submission" date="2018-11" db="EMBL/GenBank/DDBJ databases">
        <title>Sequencing the genomes of 1000 actinobacteria strains.</title>
        <authorList>
            <person name="Klenk H.-P."/>
        </authorList>
    </citation>
    <scope>NUCLEOTIDE SEQUENCE [LARGE SCALE GENOMIC DNA]</scope>
    <source>
        <strain evidence="5 6">DSM 44780</strain>
    </source>
</reference>
<sequence>MRPMPLATPARLGVLAGAAALVGVPLAAGPAGAATATTVVQDRLAPAGMTAGSASTASLTLHANRCFTAKTVGVGIRDAAGANLDFPGSASNVRICSGGVTVTTGARTLPAGTYTQFGFWQDTAGGWHNLPSRTLTVAGATTAPTAPTAPTTPTTPTAPDPAPGQAPVPGKSLTWSEEFSGPIAWGSKWTGDRSSAYRYGSHNPDDNKLDWLAPSAVTVSGGVATFTATPSAHTLENGKQAWDTGLLTTEYSKDGFQVRTGDYIEARVKLPAGTGAWPALWTWKDGNNEIDSFEYHPDNPNLLELSNRIRSGLKYHTDANAIAPDRWVTVGTYYGADSVDWYVNGAKVFSDGTGVGANWSAYPILNLSLSAGQYHPAASGSAPVSFSADYLRVYR</sequence>
<keyword evidence="3" id="KW-0732">Signal</keyword>
<comment type="similarity">
    <text evidence="1">Belongs to the glycosyl hydrolase 16 family.</text>
</comment>
<gene>
    <name evidence="5" type="ORF">EDD39_5739</name>
</gene>
<dbReference type="AlphaFoldDB" id="A0A8G1X986"/>
<evidence type="ECO:0000313" key="6">
    <source>
        <dbReference type="Proteomes" id="UP000267408"/>
    </source>
</evidence>
<accession>A0A8G1X986</accession>
<dbReference type="OrthoDB" id="9809583at2"/>
<evidence type="ECO:0000256" key="1">
    <source>
        <dbReference type="ARBA" id="ARBA00006865"/>
    </source>
</evidence>
<feature type="compositionally biased region" description="Low complexity" evidence="2">
    <location>
        <begin position="142"/>
        <end position="155"/>
    </location>
</feature>
<evidence type="ECO:0000256" key="3">
    <source>
        <dbReference type="SAM" id="SignalP"/>
    </source>
</evidence>
<evidence type="ECO:0000259" key="4">
    <source>
        <dbReference type="PROSITE" id="PS51762"/>
    </source>
</evidence>
<feature type="signal peptide" evidence="3">
    <location>
        <begin position="1"/>
        <end position="33"/>
    </location>
</feature>
<dbReference type="EMBL" id="RJVJ01000002">
    <property type="protein sequence ID" value="ROR37590.1"/>
    <property type="molecule type" value="Genomic_DNA"/>
</dbReference>
<keyword evidence="5" id="KW-0378">Hydrolase</keyword>
<feature type="compositionally biased region" description="Pro residues" evidence="2">
    <location>
        <begin position="156"/>
        <end position="166"/>
    </location>
</feature>
<dbReference type="InterPro" id="IPR013320">
    <property type="entry name" value="ConA-like_dom_sf"/>
</dbReference>
<dbReference type="PANTHER" id="PTHR10963:SF55">
    <property type="entry name" value="GLYCOSIDE HYDROLASE FAMILY 16 PROTEIN"/>
    <property type="match status" value="1"/>
</dbReference>
<protein>
    <submittedName>
        <fullName evidence="5">Glycosyl hydrolase family 16</fullName>
    </submittedName>
</protein>
<dbReference type="GO" id="GO:0005975">
    <property type="term" value="P:carbohydrate metabolic process"/>
    <property type="evidence" value="ECO:0007669"/>
    <property type="project" value="InterPro"/>
</dbReference>
<evidence type="ECO:0000256" key="2">
    <source>
        <dbReference type="SAM" id="MobiDB-lite"/>
    </source>
</evidence>
<dbReference type="GO" id="GO:0004553">
    <property type="term" value="F:hydrolase activity, hydrolyzing O-glycosyl compounds"/>
    <property type="evidence" value="ECO:0007669"/>
    <property type="project" value="InterPro"/>
</dbReference>
<dbReference type="InterPro" id="IPR000757">
    <property type="entry name" value="Beta-glucanase-like"/>
</dbReference>
<dbReference type="Proteomes" id="UP000267408">
    <property type="component" value="Unassembled WGS sequence"/>
</dbReference>
<dbReference type="PROSITE" id="PS51762">
    <property type="entry name" value="GH16_2"/>
    <property type="match status" value="1"/>
</dbReference>
<dbReference type="SUPFAM" id="SSF49899">
    <property type="entry name" value="Concanavalin A-like lectins/glucanases"/>
    <property type="match status" value="1"/>
</dbReference>
<dbReference type="InterPro" id="IPR050546">
    <property type="entry name" value="Glycosyl_Hydrlase_16"/>
</dbReference>
<dbReference type="PANTHER" id="PTHR10963">
    <property type="entry name" value="GLYCOSYL HYDROLASE-RELATED"/>
    <property type="match status" value="1"/>
</dbReference>
<comment type="caution">
    <text evidence="5">The sequence shown here is derived from an EMBL/GenBank/DDBJ whole genome shotgun (WGS) entry which is preliminary data.</text>
</comment>
<feature type="region of interest" description="Disordered" evidence="2">
    <location>
        <begin position="142"/>
        <end position="169"/>
    </location>
</feature>
<feature type="chain" id="PRO_5034243228" evidence="3">
    <location>
        <begin position="34"/>
        <end position="395"/>
    </location>
</feature>
<feature type="domain" description="GH16" evidence="4">
    <location>
        <begin position="153"/>
        <end position="395"/>
    </location>
</feature>